<accession>A0A068NTW1</accession>
<dbReference type="InterPro" id="IPR023186">
    <property type="entry name" value="IUNH"/>
</dbReference>
<feature type="domain" description="Inosine/uridine-preferring nucleoside hydrolase" evidence="3">
    <location>
        <begin position="6"/>
        <end position="277"/>
    </location>
</feature>
<dbReference type="PANTHER" id="PTHR12304">
    <property type="entry name" value="INOSINE-URIDINE PREFERRING NUCLEOSIDE HYDROLASE"/>
    <property type="match status" value="1"/>
</dbReference>
<evidence type="ECO:0000256" key="1">
    <source>
        <dbReference type="ARBA" id="ARBA00022801"/>
    </source>
</evidence>
<evidence type="ECO:0000259" key="3">
    <source>
        <dbReference type="Pfam" id="PF01156"/>
    </source>
</evidence>
<dbReference type="PANTHER" id="PTHR12304:SF4">
    <property type="entry name" value="URIDINE NUCLEOSIDASE"/>
    <property type="match status" value="1"/>
</dbReference>
<dbReference type="AlphaFoldDB" id="A0A068NTW1"/>
<dbReference type="STRING" id="661478.OP10G_3434"/>
<proteinExistence type="predicted"/>
<dbReference type="GO" id="GO:0008477">
    <property type="term" value="F:purine nucleosidase activity"/>
    <property type="evidence" value="ECO:0007669"/>
    <property type="project" value="TreeGrafter"/>
</dbReference>
<protein>
    <submittedName>
        <fullName evidence="4">Inosine/uridine-preferring nucleoside hydrolase</fullName>
    </submittedName>
</protein>
<dbReference type="GO" id="GO:0006152">
    <property type="term" value="P:purine nucleoside catabolic process"/>
    <property type="evidence" value="ECO:0007669"/>
    <property type="project" value="TreeGrafter"/>
</dbReference>
<organism evidence="4 5">
    <name type="scientific">Fimbriimonas ginsengisoli Gsoil 348</name>
    <dbReference type="NCBI Taxonomy" id="661478"/>
    <lineage>
        <taxon>Bacteria</taxon>
        <taxon>Bacillati</taxon>
        <taxon>Armatimonadota</taxon>
        <taxon>Fimbriimonadia</taxon>
        <taxon>Fimbriimonadales</taxon>
        <taxon>Fimbriimonadaceae</taxon>
        <taxon>Fimbriimonas</taxon>
    </lineage>
</organism>
<evidence type="ECO:0000313" key="4">
    <source>
        <dbReference type="EMBL" id="AIE86802.1"/>
    </source>
</evidence>
<evidence type="ECO:0000256" key="2">
    <source>
        <dbReference type="ARBA" id="ARBA00023295"/>
    </source>
</evidence>
<dbReference type="GO" id="GO:0005829">
    <property type="term" value="C:cytosol"/>
    <property type="evidence" value="ECO:0007669"/>
    <property type="project" value="TreeGrafter"/>
</dbReference>
<dbReference type="InterPro" id="IPR001910">
    <property type="entry name" value="Inosine/uridine_hydrolase_dom"/>
</dbReference>
<dbReference type="HOGENOM" id="CLU_036838_2_1_0"/>
<dbReference type="Pfam" id="PF01156">
    <property type="entry name" value="IU_nuc_hydro"/>
    <property type="match status" value="1"/>
</dbReference>
<dbReference type="InterPro" id="IPR036452">
    <property type="entry name" value="Ribo_hydro-like"/>
</dbReference>
<dbReference type="Gene3D" id="3.90.245.10">
    <property type="entry name" value="Ribonucleoside hydrolase-like"/>
    <property type="match status" value="1"/>
</dbReference>
<dbReference type="Proteomes" id="UP000027982">
    <property type="component" value="Chromosome"/>
</dbReference>
<reference evidence="4 5" key="1">
    <citation type="journal article" date="2014" name="PLoS ONE">
        <title>The first complete genome sequence of the class fimbriimonadia in the phylum armatimonadetes.</title>
        <authorList>
            <person name="Hu Z.Y."/>
            <person name="Wang Y.Z."/>
            <person name="Im W.T."/>
            <person name="Wang S.Y."/>
            <person name="Zhao G.P."/>
            <person name="Zheng H.J."/>
            <person name="Quan Z.X."/>
        </authorList>
    </citation>
    <scope>NUCLEOTIDE SEQUENCE [LARGE SCALE GENOMIC DNA]</scope>
    <source>
        <strain evidence="4">Gsoil 348</strain>
    </source>
</reference>
<dbReference type="KEGG" id="fgi:OP10G_3434"/>
<dbReference type="SUPFAM" id="SSF53590">
    <property type="entry name" value="Nucleoside hydrolase"/>
    <property type="match status" value="1"/>
</dbReference>
<gene>
    <name evidence="4" type="ORF">OP10G_3434</name>
</gene>
<keyword evidence="5" id="KW-1185">Reference proteome</keyword>
<keyword evidence="2" id="KW-0326">Glycosidase</keyword>
<sequence>MDRIPILLDTDPGSDIDDALALAYLLREPRCELIGVTTVTGDVAKRAAIVEIICGAFGREDVPIHCGASDTLAGGPGQPRVPQYDAIAHLPHRMDRPQNTAVDYLRETIRSRPGEITLLSIGPFTNLAILFALDPEIPKLLKGLISMGGCFDRPGCEWNALCDPYATVATIMRSARQTWVGLDVTMQCQMAPEEVRAKFAKPPLDVLLLMAERWFQDANKITFHDPLAAAVIFHPELCRYSDGLVVARMTEDGLRTEFTPGMGGHRIATEVDVAPFFEEYFGVF</sequence>
<evidence type="ECO:0000313" key="5">
    <source>
        <dbReference type="Proteomes" id="UP000027982"/>
    </source>
</evidence>
<name>A0A068NTW1_FIMGI</name>
<dbReference type="eggNOG" id="COG1957">
    <property type="taxonomic scope" value="Bacteria"/>
</dbReference>
<dbReference type="EMBL" id="CP007139">
    <property type="protein sequence ID" value="AIE86802.1"/>
    <property type="molecule type" value="Genomic_DNA"/>
</dbReference>
<keyword evidence="1 4" id="KW-0378">Hydrolase</keyword>